<keyword evidence="2" id="KW-0812">Transmembrane</keyword>
<keyword evidence="4" id="KW-1185">Reference proteome</keyword>
<evidence type="ECO:0000256" key="2">
    <source>
        <dbReference type="SAM" id="Phobius"/>
    </source>
</evidence>
<feature type="transmembrane region" description="Helical" evidence="2">
    <location>
        <begin position="114"/>
        <end position="136"/>
    </location>
</feature>
<feature type="transmembrane region" description="Helical" evidence="2">
    <location>
        <begin position="142"/>
        <end position="162"/>
    </location>
</feature>
<dbReference type="Pfam" id="PF14087">
    <property type="entry name" value="DUF4267"/>
    <property type="match status" value="1"/>
</dbReference>
<dbReference type="EMBL" id="JAAQHG020000002">
    <property type="protein sequence ID" value="KAL1590777.1"/>
    <property type="molecule type" value="Genomic_DNA"/>
</dbReference>
<name>A0AB34L3B8_9PEZI</name>
<dbReference type="Proteomes" id="UP000803884">
    <property type="component" value="Unassembled WGS sequence"/>
</dbReference>
<gene>
    <name evidence="3" type="ORF">WHR41_00799</name>
</gene>
<dbReference type="RefSeq" id="XP_069233882.1">
    <property type="nucleotide sequence ID" value="XM_069369405.1"/>
</dbReference>
<evidence type="ECO:0000313" key="3">
    <source>
        <dbReference type="EMBL" id="KAL1590777.1"/>
    </source>
</evidence>
<keyword evidence="2" id="KW-1133">Transmembrane helix</keyword>
<dbReference type="InterPro" id="IPR025363">
    <property type="entry name" value="DUF4267"/>
</dbReference>
<comment type="caution">
    <text evidence="3">The sequence shown here is derived from an EMBL/GenBank/DDBJ whole genome shotgun (WGS) entry which is preliminary data.</text>
</comment>
<feature type="compositionally biased region" description="Low complexity" evidence="1">
    <location>
        <begin position="61"/>
        <end position="80"/>
    </location>
</feature>
<evidence type="ECO:0000313" key="4">
    <source>
        <dbReference type="Proteomes" id="UP000803884"/>
    </source>
</evidence>
<evidence type="ECO:0000256" key="1">
    <source>
        <dbReference type="SAM" id="MobiDB-lite"/>
    </source>
</evidence>
<accession>A0AB34L3B8</accession>
<sequence>MSTASRNFFANLPPPAECLAILVGTAEITIFGLAGFADPPSFASGFGLPIAPPPSSDAKLEANTASSSSSSTTPAEESTAQKTQRGLVLALAARNLEKGLTLLAFACYWRDRKALGTCVFAGLVTTAADFLVVKWYGVQDAAFGHVIGIANCGLIGGALLYWGREGQWFS</sequence>
<dbReference type="GeneID" id="96002243"/>
<reference evidence="3 4" key="1">
    <citation type="journal article" date="2020" name="Microbiol. Resour. Announc.">
        <title>Draft Genome Sequence of a Cladosporium Species Isolated from the Mesophotic Ascidian Didemnum maculosum.</title>
        <authorList>
            <person name="Gioti A."/>
            <person name="Siaperas R."/>
            <person name="Nikolaivits E."/>
            <person name="Le Goff G."/>
            <person name="Ouazzani J."/>
            <person name="Kotoulas G."/>
            <person name="Topakas E."/>
        </authorList>
    </citation>
    <scope>NUCLEOTIDE SEQUENCE [LARGE SCALE GENOMIC DNA]</scope>
    <source>
        <strain evidence="3 4">TM138-S3</strain>
    </source>
</reference>
<keyword evidence="2" id="KW-0472">Membrane</keyword>
<dbReference type="AlphaFoldDB" id="A0AB34L3B8"/>
<proteinExistence type="predicted"/>
<organism evidence="3 4">
    <name type="scientific">Cladosporium halotolerans</name>
    <dbReference type="NCBI Taxonomy" id="1052096"/>
    <lineage>
        <taxon>Eukaryota</taxon>
        <taxon>Fungi</taxon>
        <taxon>Dikarya</taxon>
        <taxon>Ascomycota</taxon>
        <taxon>Pezizomycotina</taxon>
        <taxon>Dothideomycetes</taxon>
        <taxon>Dothideomycetidae</taxon>
        <taxon>Cladosporiales</taxon>
        <taxon>Cladosporiaceae</taxon>
        <taxon>Cladosporium</taxon>
    </lineage>
</organism>
<protein>
    <submittedName>
        <fullName evidence="3">Uncharacterized protein</fullName>
    </submittedName>
</protein>
<feature type="region of interest" description="Disordered" evidence="1">
    <location>
        <begin position="56"/>
        <end position="81"/>
    </location>
</feature>